<dbReference type="RefSeq" id="WP_259086811.1">
    <property type="nucleotide sequence ID" value="NZ_BAAAZC010000031.1"/>
</dbReference>
<dbReference type="Proteomes" id="UP001500742">
    <property type="component" value="Unassembled WGS sequence"/>
</dbReference>
<organism evidence="1 2">
    <name type="scientific">Mucilaginibacter dorajii</name>
    <dbReference type="NCBI Taxonomy" id="692994"/>
    <lineage>
        <taxon>Bacteria</taxon>
        <taxon>Pseudomonadati</taxon>
        <taxon>Bacteroidota</taxon>
        <taxon>Sphingobacteriia</taxon>
        <taxon>Sphingobacteriales</taxon>
        <taxon>Sphingobacteriaceae</taxon>
        <taxon>Mucilaginibacter</taxon>
    </lineage>
</organism>
<dbReference type="EMBL" id="BAAAZC010000031">
    <property type="protein sequence ID" value="GAA3989994.1"/>
    <property type="molecule type" value="Genomic_DNA"/>
</dbReference>
<dbReference type="Gene3D" id="2.60.120.260">
    <property type="entry name" value="Galactose-binding domain-like"/>
    <property type="match status" value="1"/>
</dbReference>
<keyword evidence="2" id="KW-1185">Reference proteome</keyword>
<dbReference type="PANTHER" id="PTHR35532">
    <property type="entry name" value="SIMILAR TO POLYHYDROXYALKANOATE DEPOLYMERASE"/>
    <property type="match status" value="1"/>
</dbReference>
<name>A0ABP7R016_9SPHI</name>
<reference evidence="2" key="1">
    <citation type="journal article" date="2019" name="Int. J. Syst. Evol. Microbiol.">
        <title>The Global Catalogue of Microorganisms (GCM) 10K type strain sequencing project: providing services to taxonomists for standard genome sequencing and annotation.</title>
        <authorList>
            <consortium name="The Broad Institute Genomics Platform"/>
            <consortium name="The Broad Institute Genome Sequencing Center for Infectious Disease"/>
            <person name="Wu L."/>
            <person name="Ma J."/>
        </authorList>
    </citation>
    <scope>NUCLEOTIDE SEQUENCE [LARGE SCALE GENOMIC DNA]</scope>
    <source>
        <strain evidence="2">JCM 16601</strain>
    </source>
</reference>
<gene>
    <name evidence="1" type="ORF">GCM10022210_49330</name>
</gene>
<accession>A0ABP7R016</accession>
<evidence type="ECO:0000313" key="1">
    <source>
        <dbReference type="EMBL" id="GAA3989994.1"/>
    </source>
</evidence>
<sequence length="642" mass="74682">MKIKNIFSFIGIGLFVISIPCCKTNNDLDQAFSFAAENREELVKMIKHYENEDKDEQKLQAAKYLIINMPHYYSVNSPLIDTIRKTAAALPIGGRFTDSTVAAWNESLKDRMPLIYDAKVIKAQYLIENIDFSFKVWRSRKWSKNYSFNDFCEYILPYRVGNEPLENWRALYFNKYSKILDSAYKGNDVIEAARIVAKQLKKEGFTKTQDMDYPNLGAIFLYKTRSGRCRETCDISLYVMRSLGIPVAVDKYLLSPAYKSQHFWNVIVDTTKKAVPFLYNEDEIVRNKFDQRKKGKIYRETFGSNEERYKGIYNDKNIPVVFRDPYLKDVSEQYFKNEVTIPVNGSKEKYVYLGVFDGLNWKAIDIGEVQEERVTFKNLEENIIYQVIADEAKNTPINFPFILKAGAPHYLVPDTTSFQKIHVSRKYPFMTTLKQNLGTSVGVKIDASRDIKFRHPQQIFIVADTPSINKFVINLPKGERYRYFRYTAPLNQSIQLAELHFYKDTSQNKEIPTKISPLNSIDSLHQSILSLINDNDPVSFYMSSNKGEKLLFDIGIGNITKTITFSPRNDDNFVRRGETYSLFYQTNKGWKLIGRQESTSGYLIFNKVPNNALLWLHDETRGTEEEVFIYQNDKQIFTYDLH</sequence>
<evidence type="ECO:0000313" key="2">
    <source>
        <dbReference type="Proteomes" id="UP001500742"/>
    </source>
</evidence>
<evidence type="ECO:0008006" key="3">
    <source>
        <dbReference type="Google" id="ProtNLM"/>
    </source>
</evidence>
<proteinExistence type="predicted"/>
<dbReference type="InterPro" id="IPR038765">
    <property type="entry name" value="Papain-like_cys_pep_sf"/>
</dbReference>
<dbReference type="SUPFAM" id="SSF54001">
    <property type="entry name" value="Cysteine proteinases"/>
    <property type="match status" value="1"/>
</dbReference>
<protein>
    <recommendedName>
        <fullName evidence="3">Peptide-N(4)-(N-acetyl-beta-glucosaminyl)asparagine amidase</fullName>
    </recommendedName>
</protein>
<comment type="caution">
    <text evidence="1">The sequence shown here is derived from an EMBL/GenBank/DDBJ whole genome shotgun (WGS) entry which is preliminary data.</text>
</comment>
<dbReference type="PANTHER" id="PTHR35532:SF5">
    <property type="entry name" value="CARBOHYDRATE-BINDING DOMAIN-CONTAINING PROTEIN"/>
    <property type="match status" value="1"/>
</dbReference>